<dbReference type="Ensembl" id="ENSORLT00000036086.1">
    <property type="protein sequence ID" value="ENSORLP00000040087.1"/>
    <property type="gene ID" value="ENSORLG00000022619.1"/>
</dbReference>
<reference evidence="1" key="2">
    <citation type="submission" date="2025-08" db="UniProtKB">
        <authorList>
            <consortium name="Ensembl"/>
        </authorList>
    </citation>
    <scope>IDENTIFICATION</scope>
    <source>
        <strain evidence="1">Hd-rR</strain>
    </source>
</reference>
<reference evidence="1 2" key="1">
    <citation type="journal article" date="2007" name="Nature">
        <title>The medaka draft genome and insights into vertebrate genome evolution.</title>
        <authorList>
            <person name="Kasahara M."/>
            <person name="Naruse K."/>
            <person name="Sasaki S."/>
            <person name="Nakatani Y."/>
            <person name="Qu W."/>
            <person name="Ahsan B."/>
            <person name="Yamada T."/>
            <person name="Nagayasu Y."/>
            <person name="Doi K."/>
            <person name="Kasai Y."/>
            <person name="Jindo T."/>
            <person name="Kobayashi D."/>
            <person name="Shimada A."/>
            <person name="Toyoda A."/>
            <person name="Kuroki Y."/>
            <person name="Fujiyama A."/>
            <person name="Sasaki T."/>
            <person name="Shimizu A."/>
            <person name="Asakawa S."/>
            <person name="Shimizu N."/>
            <person name="Hashimoto S."/>
            <person name="Yang J."/>
            <person name="Lee Y."/>
            <person name="Matsushima K."/>
            <person name="Sugano S."/>
            <person name="Sakaizumi M."/>
            <person name="Narita T."/>
            <person name="Ohishi K."/>
            <person name="Haga S."/>
            <person name="Ohta F."/>
            <person name="Nomoto H."/>
            <person name="Nogata K."/>
            <person name="Morishita T."/>
            <person name="Endo T."/>
            <person name="Shin-I T."/>
            <person name="Takeda H."/>
            <person name="Morishita S."/>
            <person name="Kohara Y."/>
        </authorList>
    </citation>
    <scope>NUCLEOTIDE SEQUENCE [LARGE SCALE GENOMIC DNA]</scope>
    <source>
        <strain evidence="1 2">Hd-rR</strain>
    </source>
</reference>
<dbReference type="AlphaFoldDB" id="A0A3B3I8E1"/>
<dbReference type="Proteomes" id="UP000001038">
    <property type="component" value="Chromosome 1"/>
</dbReference>
<dbReference type="GO" id="GO:0003676">
    <property type="term" value="F:nucleic acid binding"/>
    <property type="evidence" value="ECO:0007669"/>
    <property type="project" value="InterPro"/>
</dbReference>
<name>A0A3B3I8E1_ORYLA</name>
<organism evidence="1 2">
    <name type="scientific">Oryzias latipes</name>
    <name type="common">Japanese rice fish</name>
    <name type="synonym">Japanese killifish</name>
    <dbReference type="NCBI Taxonomy" id="8090"/>
    <lineage>
        <taxon>Eukaryota</taxon>
        <taxon>Metazoa</taxon>
        <taxon>Chordata</taxon>
        <taxon>Craniata</taxon>
        <taxon>Vertebrata</taxon>
        <taxon>Euteleostomi</taxon>
        <taxon>Actinopterygii</taxon>
        <taxon>Neopterygii</taxon>
        <taxon>Teleostei</taxon>
        <taxon>Neoteleostei</taxon>
        <taxon>Acanthomorphata</taxon>
        <taxon>Ovalentaria</taxon>
        <taxon>Atherinomorphae</taxon>
        <taxon>Beloniformes</taxon>
        <taxon>Adrianichthyidae</taxon>
        <taxon>Oryziinae</taxon>
        <taxon>Oryzias</taxon>
    </lineage>
</organism>
<dbReference type="Gene3D" id="3.30.420.10">
    <property type="entry name" value="Ribonuclease H-like superfamily/Ribonuclease H"/>
    <property type="match status" value="1"/>
</dbReference>
<proteinExistence type="predicted"/>
<protein>
    <recommendedName>
        <fullName evidence="3">Tc1-like transposase DDE domain-containing protein</fullName>
    </recommendedName>
</protein>
<evidence type="ECO:0000313" key="2">
    <source>
        <dbReference type="Proteomes" id="UP000001038"/>
    </source>
</evidence>
<dbReference type="InParanoid" id="A0A3B3I8E1"/>
<reference evidence="1" key="3">
    <citation type="submission" date="2025-09" db="UniProtKB">
        <authorList>
            <consortium name="Ensembl"/>
        </authorList>
    </citation>
    <scope>IDENTIFICATION</scope>
    <source>
        <strain evidence="1">Hd-rR</strain>
    </source>
</reference>
<sequence length="83" mass="9494">PYGSLHHVNNSTSTPPTFLPHMVWPAMSPNLNPVEHVWAQLKQRMDDYTPPLSNMVELVETNWVNQLCTSECVAYVFVCFKFG</sequence>
<evidence type="ECO:0000313" key="1">
    <source>
        <dbReference type="Ensembl" id="ENSORLP00000040087.1"/>
    </source>
</evidence>
<evidence type="ECO:0008006" key="3">
    <source>
        <dbReference type="Google" id="ProtNLM"/>
    </source>
</evidence>
<accession>A0A3B3I8E1</accession>
<dbReference type="InterPro" id="IPR036397">
    <property type="entry name" value="RNaseH_sf"/>
</dbReference>
<keyword evidence="2" id="KW-1185">Reference proteome</keyword>
<dbReference type="Bgee" id="ENSORLG00000022619">
    <property type="expression patterns" value="Expressed in ovary and 1 other cell type or tissue"/>
</dbReference>
<dbReference type="STRING" id="8090.ENSORLP00000040087"/>